<dbReference type="OrthoDB" id="3972521at2759"/>
<reference evidence="9" key="1">
    <citation type="journal article" date="2016" name="Proc. Natl. Acad. Sci. U.S.A.">
        <title>Comparative genomics of biotechnologically important yeasts.</title>
        <authorList>
            <person name="Riley R."/>
            <person name="Haridas S."/>
            <person name="Wolfe K.H."/>
            <person name="Lopes M.R."/>
            <person name="Hittinger C.T."/>
            <person name="Goeker M."/>
            <person name="Salamov A.A."/>
            <person name="Wisecaver J.H."/>
            <person name="Long T.M."/>
            <person name="Calvey C.H."/>
            <person name="Aerts A.L."/>
            <person name="Barry K.W."/>
            <person name="Choi C."/>
            <person name="Clum A."/>
            <person name="Coughlan A.Y."/>
            <person name="Deshpande S."/>
            <person name="Douglass A.P."/>
            <person name="Hanson S.J."/>
            <person name="Klenk H.-P."/>
            <person name="LaButti K.M."/>
            <person name="Lapidus A."/>
            <person name="Lindquist E.A."/>
            <person name="Lipzen A.M."/>
            <person name="Meier-Kolthoff J.P."/>
            <person name="Ohm R.A."/>
            <person name="Otillar R.P."/>
            <person name="Pangilinan J.L."/>
            <person name="Peng Y."/>
            <person name="Rokas A."/>
            <person name="Rosa C.A."/>
            <person name="Scheuner C."/>
            <person name="Sibirny A.A."/>
            <person name="Slot J.C."/>
            <person name="Stielow J.B."/>
            <person name="Sun H."/>
            <person name="Kurtzman C.P."/>
            <person name="Blackwell M."/>
            <person name="Grigoriev I.V."/>
            <person name="Jeffries T.W."/>
        </authorList>
    </citation>
    <scope>NUCLEOTIDE SEQUENCE [LARGE SCALE GENOMIC DNA]</scope>
    <source>
        <strain evidence="9">NRRL Y-1626</strain>
    </source>
</reference>
<dbReference type="SUPFAM" id="SSF46689">
    <property type="entry name" value="Homeodomain-like"/>
    <property type="match status" value="1"/>
</dbReference>
<dbReference type="SMART" id="SM00717">
    <property type="entry name" value="SANT"/>
    <property type="match status" value="3"/>
</dbReference>
<feature type="domain" description="Myb-like" evidence="6">
    <location>
        <begin position="292"/>
        <end position="341"/>
    </location>
</feature>
<dbReference type="Proteomes" id="UP000092321">
    <property type="component" value="Unassembled WGS sequence"/>
</dbReference>
<keyword evidence="2" id="KW-0677">Repeat</keyword>
<comment type="subcellular location">
    <subcellularLocation>
        <location evidence="1">Nucleus</location>
    </subcellularLocation>
</comment>
<dbReference type="EMBL" id="LXPE01000008">
    <property type="protein sequence ID" value="OBA27475.1"/>
    <property type="molecule type" value="Genomic_DNA"/>
</dbReference>
<dbReference type="CDD" id="cd00167">
    <property type="entry name" value="SANT"/>
    <property type="match status" value="1"/>
</dbReference>
<keyword evidence="3" id="KW-0238">DNA-binding</keyword>
<feature type="domain" description="HTH myb-type" evidence="7">
    <location>
        <begin position="292"/>
        <end position="345"/>
    </location>
</feature>
<evidence type="ECO:0000256" key="1">
    <source>
        <dbReference type="ARBA" id="ARBA00004123"/>
    </source>
</evidence>
<dbReference type="InterPro" id="IPR017930">
    <property type="entry name" value="Myb_dom"/>
</dbReference>
<protein>
    <recommendedName>
        <fullName evidence="10">Myb-like domain-containing protein</fullName>
    </recommendedName>
</protein>
<feature type="compositionally biased region" description="Low complexity" evidence="5">
    <location>
        <begin position="18"/>
        <end position="39"/>
    </location>
</feature>
<dbReference type="InterPro" id="IPR049260">
    <property type="entry name" value="REB1_MybAD"/>
</dbReference>
<feature type="region of interest" description="Disordered" evidence="5">
    <location>
        <begin position="1"/>
        <end position="103"/>
    </location>
</feature>
<gene>
    <name evidence="8" type="ORF">HANVADRAFT_52228</name>
</gene>
<dbReference type="PANTHER" id="PTHR46380:SF2">
    <property type="entry name" value="CYCLIN-D-BINDING MYB-LIKE TRANSCRIPTION FACTOR 1"/>
    <property type="match status" value="1"/>
</dbReference>
<evidence type="ECO:0000259" key="6">
    <source>
        <dbReference type="PROSITE" id="PS50090"/>
    </source>
</evidence>
<dbReference type="PANTHER" id="PTHR46380">
    <property type="entry name" value="CYCLIN-D-BINDING MYB-LIKE TRANSCRIPTION FACTOR 1"/>
    <property type="match status" value="1"/>
</dbReference>
<feature type="compositionally biased region" description="Polar residues" evidence="5">
    <location>
        <begin position="1"/>
        <end position="17"/>
    </location>
</feature>
<dbReference type="InterPro" id="IPR051651">
    <property type="entry name" value="DMTF1_DNA-bind_reg"/>
</dbReference>
<feature type="compositionally biased region" description="Low complexity" evidence="5">
    <location>
        <begin position="50"/>
        <end position="63"/>
    </location>
</feature>
<evidence type="ECO:0000259" key="7">
    <source>
        <dbReference type="PROSITE" id="PS51294"/>
    </source>
</evidence>
<feature type="compositionally biased region" description="Basic and acidic residues" evidence="5">
    <location>
        <begin position="669"/>
        <end position="707"/>
    </location>
</feature>
<evidence type="ECO:0000313" key="9">
    <source>
        <dbReference type="Proteomes" id="UP000092321"/>
    </source>
</evidence>
<sequence length="707" mass="83165">MNNSRTDIVSANTDVELTTSSNSKDTNSNKNNNYEQYLDLQDEEEDVDTNNSKSSNNGNKNNSVPSEYPLDQFLIQEDEEEEQQQKQQKQQQEETNDSKKNTITEVDAAVAAVAKIVEQEKQENEDSSNSNETFNTANKENDTTNNNAFVEEQIISENVEIKSTKKRKQNGDIVEGETSEVKKTTKKRKTNASNNTQQEEKPIKKIKAAKSNVLQAHNRSTPFVLEEDKIIDNVVERHCKIHNLTVHDFKELIWKNDNKQQKAKTLFWKALMEEFPKRTRSSLYKHVKRRYNNFKDRGKWAADEDLHLKNLCTELCNQWSEIGQRLGRMPEDCRDRFRNYLKNNENKTSKPKNKWDHEEEQQLSELIDVLILKSFKVYLALSGEEDSSIKLWYKLLKQVSYFDKELKDKNKVLETSSFNNDIKKDRIMENLILDSINFNKQQIYPKELVTLFNSLREKLIGDEISTDTFKALSERINENKFLMDLKHVINWTFLSDLLGNGRSRIQIRYKWKNVIKSRSEALRSSKEWTEHNLFSLFLKVMDQVSKDFNNGQVYEDEIDWFYVYKIWRKETGEELANDLFLTYRCDPLLLRYIYDSLKQRLNPAEDSTLLKTVVERLVTLTDVKTDISLEKPKNKNDLMDKKNNASKIVQEAATSEPESNQKEEEEIDEKNKHDKEDKKENEKKEEKKDEKVQETKENNNEDTKPKR</sequence>
<dbReference type="Pfam" id="PF21559">
    <property type="entry name" value="Reb1_MybAD"/>
    <property type="match status" value="1"/>
</dbReference>
<dbReference type="Pfam" id="PF00249">
    <property type="entry name" value="Myb_DNA-binding"/>
    <property type="match status" value="1"/>
</dbReference>
<dbReference type="Gene3D" id="1.10.10.60">
    <property type="entry name" value="Homeodomain-like"/>
    <property type="match status" value="1"/>
</dbReference>
<feature type="region of interest" description="Disordered" evidence="5">
    <location>
        <begin position="161"/>
        <end position="205"/>
    </location>
</feature>
<keyword evidence="9" id="KW-1185">Reference proteome</keyword>
<dbReference type="AlphaFoldDB" id="A0A1B7TFP6"/>
<evidence type="ECO:0008006" key="10">
    <source>
        <dbReference type="Google" id="ProtNLM"/>
    </source>
</evidence>
<feature type="region of interest" description="Disordered" evidence="5">
    <location>
        <begin position="119"/>
        <end position="147"/>
    </location>
</feature>
<evidence type="ECO:0000256" key="4">
    <source>
        <dbReference type="ARBA" id="ARBA00023242"/>
    </source>
</evidence>
<name>A0A1B7TFP6_9ASCO</name>
<dbReference type="PROSITE" id="PS50090">
    <property type="entry name" value="MYB_LIKE"/>
    <property type="match status" value="1"/>
</dbReference>
<dbReference type="GO" id="GO:0000976">
    <property type="term" value="F:transcription cis-regulatory region binding"/>
    <property type="evidence" value="ECO:0007669"/>
    <property type="project" value="TreeGrafter"/>
</dbReference>
<dbReference type="GO" id="GO:0005634">
    <property type="term" value="C:nucleus"/>
    <property type="evidence" value="ECO:0007669"/>
    <property type="project" value="UniProtKB-SubCell"/>
</dbReference>
<proteinExistence type="predicted"/>
<comment type="caution">
    <text evidence="8">The sequence shown here is derived from an EMBL/GenBank/DDBJ whole genome shotgun (WGS) entry which is preliminary data.</text>
</comment>
<keyword evidence="4" id="KW-0539">Nucleus</keyword>
<feature type="compositionally biased region" description="Basic and acidic residues" evidence="5">
    <location>
        <begin position="633"/>
        <end position="643"/>
    </location>
</feature>
<feature type="region of interest" description="Disordered" evidence="5">
    <location>
        <begin position="633"/>
        <end position="707"/>
    </location>
</feature>
<accession>A0A1B7TFP6</accession>
<evidence type="ECO:0000256" key="2">
    <source>
        <dbReference type="ARBA" id="ARBA00022737"/>
    </source>
</evidence>
<dbReference type="GO" id="GO:0003700">
    <property type="term" value="F:DNA-binding transcription factor activity"/>
    <property type="evidence" value="ECO:0007669"/>
    <property type="project" value="TreeGrafter"/>
</dbReference>
<dbReference type="InterPro" id="IPR009057">
    <property type="entry name" value="Homeodomain-like_sf"/>
</dbReference>
<dbReference type="PROSITE" id="PS51294">
    <property type="entry name" value="HTH_MYB"/>
    <property type="match status" value="1"/>
</dbReference>
<evidence type="ECO:0000313" key="8">
    <source>
        <dbReference type="EMBL" id="OBA27475.1"/>
    </source>
</evidence>
<organism evidence="8 9">
    <name type="scientific">Hanseniaspora valbyensis NRRL Y-1626</name>
    <dbReference type="NCBI Taxonomy" id="766949"/>
    <lineage>
        <taxon>Eukaryota</taxon>
        <taxon>Fungi</taxon>
        <taxon>Dikarya</taxon>
        <taxon>Ascomycota</taxon>
        <taxon>Saccharomycotina</taxon>
        <taxon>Saccharomycetes</taxon>
        <taxon>Saccharomycodales</taxon>
        <taxon>Saccharomycodaceae</taxon>
        <taxon>Hanseniaspora</taxon>
    </lineage>
</organism>
<evidence type="ECO:0000256" key="5">
    <source>
        <dbReference type="SAM" id="MobiDB-lite"/>
    </source>
</evidence>
<evidence type="ECO:0000256" key="3">
    <source>
        <dbReference type="ARBA" id="ARBA00023125"/>
    </source>
</evidence>
<dbReference type="InterPro" id="IPR001005">
    <property type="entry name" value="SANT/Myb"/>
</dbReference>
<feature type="compositionally biased region" description="Polar residues" evidence="5">
    <location>
        <begin position="127"/>
        <end position="147"/>
    </location>
</feature>